<feature type="signal peptide" evidence="3">
    <location>
        <begin position="1"/>
        <end position="19"/>
    </location>
</feature>
<dbReference type="EMBL" id="JAERUA010000013">
    <property type="protein sequence ID" value="KAI1891572.1"/>
    <property type="molecule type" value="Genomic_DNA"/>
</dbReference>
<dbReference type="PANTHER" id="PTHR13814:SF10">
    <property type="entry name" value="FETUIN-B"/>
    <property type="match status" value="1"/>
</dbReference>
<evidence type="ECO:0000313" key="4">
    <source>
        <dbReference type="EMBL" id="KAI1891572.1"/>
    </source>
</evidence>
<dbReference type="PANTHER" id="PTHR13814">
    <property type="entry name" value="FETUIN"/>
    <property type="match status" value="1"/>
</dbReference>
<evidence type="ECO:0000256" key="2">
    <source>
        <dbReference type="ARBA" id="ARBA00023180"/>
    </source>
</evidence>
<name>A0A8T3D6E0_9TELE</name>
<organism evidence="4 5">
    <name type="scientific">Albula goreensis</name>
    <dbReference type="NCBI Taxonomy" id="1534307"/>
    <lineage>
        <taxon>Eukaryota</taxon>
        <taxon>Metazoa</taxon>
        <taxon>Chordata</taxon>
        <taxon>Craniata</taxon>
        <taxon>Vertebrata</taxon>
        <taxon>Euteleostomi</taxon>
        <taxon>Actinopterygii</taxon>
        <taxon>Neopterygii</taxon>
        <taxon>Teleostei</taxon>
        <taxon>Albuliformes</taxon>
        <taxon>Albulidae</taxon>
        <taxon>Albula</taxon>
    </lineage>
</organism>
<protein>
    <submittedName>
        <fullName evidence="4">Uncharacterized protein</fullName>
    </submittedName>
</protein>
<keyword evidence="5" id="KW-1185">Reference proteome</keyword>
<gene>
    <name evidence="4" type="ORF">AGOR_G00145170</name>
</gene>
<feature type="chain" id="PRO_5035820168" evidence="3">
    <location>
        <begin position="20"/>
        <end position="110"/>
    </location>
</feature>
<evidence type="ECO:0000256" key="1">
    <source>
        <dbReference type="ARBA" id="ARBA00023157"/>
    </source>
</evidence>
<dbReference type="AlphaFoldDB" id="A0A8T3D6E0"/>
<keyword evidence="3" id="KW-0732">Signal</keyword>
<dbReference type="InterPro" id="IPR050735">
    <property type="entry name" value="Kininogen_Fetuin_HRG"/>
</dbReference>
<dbReference type="SUPFAM" id="SSF54403">
    <property type="entry name" value="Cystatin/monellin"/>
    <property type="match status" value="1"/>
</dbReference>
<dbReference type="Proteomes" id="UP000829720">
    <property type="component" value="Unassembled WGS sequence"/>
</dbReference>
<keyword evidence="2" id="KW-0325">Glycoprotein</keyword>
<dbReference type="OrthoDB" id="8778770at2759"/>
<evidence type="ECO:0000256" key="3">
    <source>
        <dbReference type="SAM" id="SignalP"/>
    </source>
</evidence>
<sequence>MKMKLCALLLLVCLYPAWALTPQPSLGCEDPANLMVAREAVDKINADRQEGYLFSFNLINDLTQSEDAGGLMFNLPIGVMETECHVISRNNQSQCEIKGIAGGPAARRSW</sequence>
<comment type="caution">
    <text evidence="4">The sequence shown here is derived from an EMBL/GenBank/DDBJ whole genome shotgun (WGS) entry which is preliminary data.</text>
</comment>
<accession>A0A8T3D6E0</accession>
<dbReference type="Gene3D" id="3.10.450.10">
    <property type="match status" value="1"/>
</dbReference>
<dbReference type="InterPro" id="IPR046350">
    <property type="entry name" value="Cystatin_sf"/>
</dbReference>
<evidence type="ECO:0000313" key="5">
    <source>
        <dbReference type="Proteomes" id="UP000829720"/>
    </source>
</evidence>
<keyword evidence="1" id="KW-1015">Disulfide bond</keyword>
<reference evidence="4" key="1">
    <citation type="submission" date="2021-01" db="EMBL/GenBank/DDBJ databases">
        <authorList>
            <person name="Zahm M."/>
            <person name="Roques C."/>
            <person name="Cabau C."/>
            <person name="Klopp C."/>
            <person name="Donnadieu C."/>
            <person name="Jouanno E."/>
            <person name="Lampietro C."/>
            <person name="Louis A."/>
            <person name="Herpin A."/>
            <person name="Echchiki A."/>
            <person name="Berthelot C."/>
            <person name="Parey E."/>
            <person name="Roest-Crollius H."/>
            <person name="Braasch I."/>
            <person name="Postlethwait J."/>
            <person name="Bobe J."/>
            <person name="Montfort J."/>
            <person name="Bouchez O."/>
            <person name="Begum T."/>
            <person name="Mejri S."/>
            <person name="Adams A."/>
            <person name="Chen W.-J."/>
            <person name="Guiguen Y."/>
        </authorList>
    </citation>
    <scope>NUCLEOTIDE SEQUENCE</scope>
    <source>
        <tissue evidence="4">Blood</tissue>
    </source>
</reference>
<dbReference type="GO" id="GO:0005576">
    <property type="term" value="C:extracellular region"/>
    <property type="evidence" value="ECO:0007669"/>
    <property type="project" value="TreeGrafter"/>
</dbReference>
<proteinExistence type="predicted"/>
<dbReference type="GO" id="GO:0004866">
    <property type="term" value="F:endopeptidase inhibitor activity"/>
    <property type="evidence" value="ECO:0007669"/>
    <property type="project" value="TreeGrafter"/>
</dbReference>